<sequence length="92" mass="10295">MSIEQLKEIFGTQEAILELVQLEGGELALRNADSEKDPLLTIQFNDDIKALLGDQMPVIAQHMIQAALFALLEKQANEWDAEVVTEKPKFLS</sequence>
<organism evidence="1 2">
    <name type="scientific">Acinetobacter lanii</name>
    <dbReference type="NCBI Taxonomy" id="2715163"/>
    <lineage>
        <taxon>Bacteria</taxon>
        <taxon>Pseudomonadati</taxon>
        <taxon>Pseudomonadota</taxon>
        <taxon>Gammaproteobacteria</taxon>
        <taxon>Moraxellales</taxon>
        <taxon>Moraxellaceae</taxon>
        <taxon>Acinetobacter</taxon>
    </lineage>
</organism>
<dbReference type="AlphaFoldDB" id="A0A6G8S734"/>
<dbReference type="Proteomes" id="UP000501939">
    <property type="component" value="Chromosome"/>
</dbReference>
<dbReference type="EMBL" id="CP049916">
    <property type="protein sequence ID" value="QIO09858.1"/>
    <property type="molecule type" value="Genomic_DNA"/>
</dbReference>
<evidence type="ECO:0000313" key="1">
    <source>
        <dbReference type="EMBL" id="QIO09858.1"/>
    </source>
</evidence>
<proteinExistence type="predicted"/>
<evidence type="ECO:0000313" key="2">
    <source>
        <dbReference type="Proteomes" id="UP000501939"/>
    </source>
</evidence>
<dbReference type="KEGG" id="alj:G8D99_13110"/>
<gene>
    <name evidence="1" type="ORF">G8D99_13110</name>
</gene>
<accession>A0A6G8S734</accession>
<keyword evidence="2" id="KW-1185">Reference proteome</keyword>
<reference evidence="1 2" key="1">
    <citation type="submission" date="2020-03" db="EMBL/GenBank/DDBJ databases">
        <authorList>
            <person name="Zhu W."/>
        </authorList>
    </citation>
    <scope>NUCLEOTIDE SEQUENCE [LARGE SCALE GENOMIC DNA]</scope>
    <source>
        <strain evidence="1 2">185</strain>
    </source>
</reference>
<protein>
    <submittedName>
        <fullName evidence="1">Uncharacterized protein</fullName>
    </submittedName>
</protein>
<dbReference type="RefSeq" id="WP_166326640.1">
    <property type="nucleotide sequence ID" value="NZ_CP049916.1"/>
</dbReference>
<name>A0A6G8S734_9GAMM</name>